<dbReference type="PANTHER" id="PTHR11733:SF240">
    <property type="entry name" value="GH14155P-RELATED"/>
    <property type="match status" value="1"/>
</dbReference>
<dbReference type="Pfam" id="PF05649">
    <property type="entry name" value="Peptidase_M13_N"/>
    <property type="match status" value="1"/>
</dbReference>
<dbReference type="PROSITE" id="PS51885">
    <property type="entry name" value="NEPRILYSIN"/>
    <property type="match status" value="1"/>
</dbReference>
<evidence type="ECO:0000256" key="4">
    <source>
        <dbReference type="ARBA" id="ARBA00022723"/>
    </source>
</evidence>
<feature type="domain" description="Peptidase M13 C-terminal" evidence="9">
    <location>
        <begin position="547"/>
        <end position="754"/>
    </location>
</feature>
<dbReference type="GO" id="GO:0005886">
    <property type="term" value="C:plasma membrane"/>
    <property type="evidence" value="ECO:0007669"/>
    <property type="project" value="TreeGrafter"/>
</dbReference>
<keyword evidence="5" id="KW-0378">Hydrolase</keyword>
<reference evidence="12 13" key="1">
    <citation type="journal article" date="2014" name="Nat. Genet.">
        <title>Genome and transcriptome of the porcine whipworm Trichuris suis.</title>
        <authorList>
            <person name="Jex A.R."/>
            <person name="Nejsum P."/>
            <person name="Schwarz E.M."/>
            <person name="Hu L."/>
            <person name="Young N.D."/>
            <person name="Hall R.S."/>
            <person name="Korhonen P.K."/>
            <person name="Liao S."/>
            <person name="Thamsborg S."/>
            <person name="Xia J."/>
            <person name="Xu P."/>
            <person name="Wang S."/>
            <person name="Scheerlinck J.P."/>
            <person name="Hofmann A."/>
            <person name="Sternberg P.W."/>
            <person name="Wang J."/>
            <person name="Gasser R.B."/>
        </authorList>
    </citation>
    <scope>NUCLEOTIDE SEQUENCE [LARGE SCALE GENOMIC DNA]</scope>
    <source>
        <strain evidence="12">DCEP-RM93F</strain>
        <strain evidence="11">DCEP-RM93M</strain>
    </source>
</reference>
<dbReference type="PANTHER" id="PTHR11733">
    <property type="entry name" value="ZINC METALLOPROTEASE FAMILY M13 NEPRILYSIN-RELATED"/>
    <property type="match status" value="1"/>
</dbReference>
<feature type="domain" description="Peptidase M13 N-terminal" evidence="10">
    <location>
        <begin position="67"/>
        <end position="473"/>
    </location>
</feature>
<dbReference type="OrthoDB" id="6475849at2759"/>
<protein>
    <recommendedName>
        <fullName evidence="14">Peptidase family M13</fullName>
    </recommendedName>
</protein>
<comment type="cofactor">
    <cofactor evidence="1">
        <name>Zn(2+)</name>
        <dbReference type="ChEBI" id="CHEBI:29105"/>
    </cofactor>
</comment>
<evidence type="ECO:0000256" key="8">
    <source>
        <dbReference type="SAM" id="SignalP"/>
    </source>
</evidence>
<dbReference type="InterPro" id="IPR042089">
    <property type="entry name" value="Peptidase_M13_dom_2"/>
</dbReference>
<dbReference type="InterPro" id="IPR024079">
    <property type="entry name" value="MetalloPept_cat_dom_sf"/>
</dbReference>
<dbReference type="EMBL" id="KL367587">
    <property type="protein sequence ID" value="KFD62822.1"/>
    <property type="molecule type" value="Genomic_DNA"/>
</dbReference>
<organism evidence="12">
    <name type="scientific">Trichuris suis</name>
    <name type="common">pig whipworm</name>
    <dbReference type="NCBI Taxonomy" id="68888"/>
    <lineage>
        <taxon>Eukaryota</taxon>
        <taxon>Metazoa</taxon>
        <taxon>Ecdysozoa</taxon>
        <taxon>Nematoda</taxon>
        <taxon>Enoplea</taxon>
        <taxon>Dorylaimia</taxon>
        <taxon>Trichinellida</taxon>
        <taxon>Trichuridae</taxon>
        <taxon>Trichuris</taxon>
    </lineage>
</organism>
<evidence type="ECO:0000256" key="6">
    <source>
        <dbReference type="ARBA" id="ARBA00022833"/>
    </source>
</evidence>
<dbReference type="AlphaFoldDB" id="A0A085N026"/>
<dbReference type="InterPro" id="IPR018497">
    <property type="entry name" value="Peptidase_M13_C"/>
</dbReference>
<proteinExistence type="inferred from homology"/>
<evidence type="ECO:0000313" key="13">
    <source>
        <dbReference type="Proteomes" id="UP000030764"/>
    </source>
</evidence>
<keyword evidence="13" id="KW-1185">Reference proteome</keyword>
<evidence type="ECO:0000313" key="12">
    <source>
        <dbReference type="EMBL" id="KFD62822.1"/>
    </source>
</evidence>
<dbReference type="Pfam" id="PF01431">
    <property type="entry name" value="Peptidase_M13"/>
    <property type="match status" value="1"/>
</dbReference>
<feature type="chain" id="PRO_5010405319" description="Peptidase family M13" evidence="8">
    <location>
        <begin position="29"/>
        <end position="756"/>
    </location>
</feature>
<evidence type="ECO:0000313" key="11">
    <source>
        <dbReference type="EMBL" id="KFD53599.1"/>
    </source>
</evidence>
<dbReference type="GO" id="GO:0016485">
    <property type="term" value="P:protein processing"/>
    <property type="evidence" value="ECO:0007669"/>
    <property type="project" value="TreeGrafter"/>
</dbReference>
<dbReference type="Proteomes" id="UP000030764">
    <property type="component" value="Unassembled WGS sequence"/>
</dbReference>
<dbReference type="Gene3D" id="3.40.390.10">
    <property type="entry name" value="Collagenase (Catalytic Domain)"/>
    <property type="match status" value="1"/>
</dbReference>
<sequence>MRFGLLQQYILNFFTLRLFIGFFYVSTAEQDEYINEIDYDGYNVSLSPGWLAVARYLRESTDFTVDPCVDFFGFACGAWNKLNPIPEFTDRQDAFTLVRDNVKDSIRKILDNDQLLSHNSKTLRVAKQVYDSCMEQTTVAINESHPLTRMVKSLGGWPLLDPTEWKEENFEPETAIGLLWRIHSLPTLLAPGIMADKWNSSYYVLYLDQAFLAFGFKSEDYYLKSNEEYLDVRQAYVKLIQEVLNLMLNDSDRYVNDSSLTRKQINEILEFEISVARLNTPAYKRREETDLLRKIGFQDLLRIAPSFDWHKYAKSMTLESYLERNGSVILTGKGYFRRMGCLLAKTPKKILANYLVWRLIFDQMIFLDQRYRTKLYDFVNVMRGATEPKRSDFCISYMTGEPNDGREFLAYAVGRVFVDHYFTSESKKDIQEMIDNLISSFLTIIDELDWMDKVTKQAAKEKARAIYSSIGYPDFIMDDQLLDAYYSDLIPPDDNNTQEWPKTVIRSRDSLFVIHNRVIKWMIDRLVDKLGCKFHREGFGGSPATVNAWYSHIKNSIVFPAAILQPPFFHSSFPKAINYGAMGSVIGHEITHAFDDQGSQYDKHGNLVNWWSPASKKQFWEKKKCIIKQYSDFCYPHIHENTCLDGYHTQGENIADNAGVKEAFAGYRRYVAKHGPEPRLPSLEQYSMEQVFFMGFASFWCGHCKERHLINLLAVNEHSPGEYRVIGSLQNSEDFRKAFNCSIGQRMAPAQSCVVW</sequence>
<keyword evidence="4" id="KW-0479">Metal-binding</keyword>
<keyword evidence="8" id="KW-0732">Signal</keyword>
<evidence type="ECO:0000259" key="9">
    <source>
        <dbReference type="Pfam" id="PF01431"/>
    </source>
</evidence>
<keyword evidence="3" id="KW-0645">Protease</keyword>
<dbReference type="InterPro" id="IPR000718">
    <property type="entry name" value="Peptidase_M13"/>
</dbReference>
<evidence type="ECO:0000256" key="7">
    <source>
        <dbReference type="ARBA" id="ARBA00023049"/>
    </source>
</evidence>
<dbReference type="SUPFAM" id="SSF55486">
    <property type="entry name" value="Metalloproteases ('zincins'), catalytic domain"/>
    <property type="match status" value="1"/>
</dbReference>
<keyword evidence="7" id="KW-0482">Metalloprotease</keyword>
<gene>
    <name evidence="11" type="ORF">M513_05515</name>
    <name evidence="12" type="ORF">M514_05515</name>
</gene>
<dbReference type="GO" id="GO:0046872">
    <property type="term" value="F:metal ion binding"/>
    <property type="evidence" value="ECO:0007669"/>
    <property type="project" value="UniProtKB-KW"/>
</dbReference>
<dbReference type="CDD" id="cd08662">
    <property type="entry name" value="M13"/>
    <property type="match status" value="1"/>
</dbReference>
<name>A0A085N026_9BILA</name>
<evidence type="ECO:0000256" key="3">
    <source>
        <dbReference type="ARBA" id="ARBA00022670"/>
    </source>
</evidence>
<accession>A0A085N026</accession>
<dbReference type="InterPro" id="IPR008753">
    <property type="entry name" value="Peptidase_M13_N"/>
</dbReference>
<evidence type="ECO:0008006" key="14">
    <source>
        <dbReference type="Google" id="ProtNLM"/>
    </source>
</evidence>
<evidence type="ECO:0000259" key="10">
    <source>
        <dbReference type="Pfam" id="PF05649"/>
    </source>
</evidence>
<evidence type="ECO:0000256" key="1">
    <source>
        <dbReference type="ARBA" id="ARBA00001947"/>
    </source>
</evidence>
<evidence type="ECO:0000256" key="5">
    <source>
        <dbReference type="ARBA" id="ARBA00022801"/>
    </source>
</evidence>
<feature type="signal peptide" evidence="8">
    <location>
        <begin position="1"/>
        <end position="28"/>
    </location>
</feature>
<dbReference type="Gene3D" id="1.10.1380.10">
    <property type="entry name" value="Neutral endopeptidase , domain2"/>
    <property type="match status" value="1"/>
</dbReference>
<evidence type="ECO:0000256" key="2">
    <source>
        <dbReference type="ARBA" id="ARBA00007357"/>
    </source>
</evidence>
<dbReference type="Proteomes" id="UP000030758">
    <property type="component" value="Unassembled WGS sequence"/>
</dbReference>
<keyword evidence="6" id="KW-0862">Zinc</keyword>
<dbReference type="PRINTS" id="PR00786">
    <property type="entry name" value="NEPRILYSIN"/>
</dbReference>
<dbReference type="GO" id="GO:0004222">
    <property type="term" value="F:metalloendopeptidase activity"/>
    <property type="evidence" value="ECO:0007669"/>
    <property type="project" value="InterPro"/>
</dbReference>
<comment type="similarity">
    <text evidence="2">Belongs to the peptidase M13 family.</text>
</comment>
<dbReference type="EMBL" id="KL363215">
    <property type="protein sequence ID" value="KFD53599.1"/>
    <property type="molecule type" value="Genomic_DNA"/>
</dbReference>